<dbReference type="EMBL" id="CAQQ02083639">
    <property type="status" value="NOT_ANNOTATED_CDS"/>
    <property type="molecule type" value="Genomic_DNA"/>
</dbReference>
<reference evidence="2" key="2">
    <citation type="submission" date="2015-06" db="UniProtKB">
        <authorList>
            <consortium name="EnsemblMetazoa"/>
        </authorList>
    </citation>
    <scope>IDENTIFICATION</scope>
</reference>
<keyword evidence="3" id="KW-1185">Reference proteome</keyword>
<evidence type="ECO:0000313" key="2">
    <source>
        <dbReference type="EnsemblMetazoa" id="MESCA007662-PA"/>
    </source>
</evidence>
<sequence length="73" mass="8103">MAFWGTQLERKDVKKTLAEAIENLNKSVAEAANSNALVTLITHKSDGQTRTKRDVGPTPSNSIDKHIDFSRLH</sequence>
<dbReference type="EnsemblMetazoa" id="MESCA007662-RA">
    <property type="protein sequence ID" value="MESCA007662-PA"/>
    <property type="gene ID" value="MESCA007662"/>
</dbReference>
<name>T1GV77_MEGSC</name>
<protein>
    <submittedName>
        <fullName evidence="2">Uncharacterized protein</fullName>
    </submittedName>
</protein>
<feature type="region of interest" description="Disordered" evidence="1">
    <location>
        <begin position="42"/>
        <end position="73"/>
    </location>
</feature>
<accession>T1GV77</accession>
<dbReference type="EMBL" id="CAQQ02083638">
    <property type="status" value="NOT_ANNOTATED_CDS"/>
    <property type="molecule type" value="Genomic_DNA"/>
</dbReference>
<organism evidence="2 3">
    <name type="scientific">Megaselia scalaris</name>
    <name type="common">Humpbacked fly</name>
    <name type="synonym">Phora scalaris</name>
    <dbReference type="NCBI Taxonomy" id="36166"/>
    <lineage>
        <taxon>Eukaryota</taxon>
        <taxon>Metazoa</taxon>
        <taxon>Ecdysozoa</taxon>
        <taxon>Arthropoda</taxon>
        <taxon>Hexapoda</taxon>
        <taxon>Insecta</taxon>
        <taxon>Pterygota</taxon>
        <taxon>Neoptera</taxon>
        <taxon>Endopterygota</taxon>
        <taxon>Diptera</taxon>
        <taxon>Brachycera</taxon>
        <taxon>Muscomorpha</taxon>
        <taxon>Platypezoidea</taxon>
        <taxon>Phoridae</taxon>
        <taxon>Megaseliini</taxon>
        <taxon>Megaselia</taxon>
    </lineage>
</organism>
<reference evidence="3" key="1">
    <citation type="submission" date="2013-02" db="EMBL/GenBank/DDBJ databases">
        <authorList>
            <person name="Hughes D."/>
        </authorList>
    </citation>
    <scope>NUCLEOTIDE SEQUENCE</scope>
    <source>
        <strain>Durham</strain>
        <strain evidence="3">NC isolate 2 -- Noor lab</strain>
    </source>
</reference>
<feature type="compositionally biased region" description="Basic and acidic residues" evidence="1">
    <location>
        <begin position="63"/>
        <end position="73"/>
    </location>
</feature>
<evidence type="ECO:0000313" key="3">
    <source>
        <dbReference type="Proteomes" id="UP000015102"/>
    </source>
</evidence>
<dbReference type="Proteomes" id="UP000015102">
    <property type="component" value="Unassembled WGS sequence"/>
</dbReference>
<proteinExistence type="predicted"/>
<dbReference type="AlphaFoldDB" id="T1GV77"/>
<evidence type="ECO:0000256" key="1">
    <source>
        <dbReference type="SAM" id="MobiDB-lite"/>
    </source>
</evidence>
<dbReference type="HOGENOM" id="CLU_2707615_0_0_1"/>
<feature type="compositionally biased region" description="Basic and acidic residues" evidence="1">
    <location>
        <begin position="43"/>
        <end position="55"/>
    </location>
</feature>